<dbReference type="AlphaFoldDB" id="A0A409Y095"/>
<protein>
    <recommendedName>
        <fullName evidence="7">LD-carboxypeptidase</fullName>
    </recommendedName>
</protein>
<dbReference type="InterPro" id="IPR027478">
    <property type="entry name" value="LdcA_N"/>
</dbReference>
<gene>
    <name evidence="5" type="ORF">CVT26_004993</name>
</gene>
<dbReference type="InterPro" id="IPR003507">
    <property type="entry name" value="S66_fam"/>
</dbReference>
<accession>A0A409Y095</accession>
<comment type="similarity">
    <text evidence="1">Belongs to the peptidase S66 family.</text>
</comment>
<dbReference type="InterPro" id="IPR040921">
    <property type="entry name" value="Peptidase_S66C"/>
</dbReference>
<dbReference type="GO" id="GO:0016787">
    <property type="term" value="F:hydrolase activity"/>
    <property type="evidence" value="ECO:0007669"/>
    <property type="project" value="UniProtKB-KW"/>
</dbReference>
<sequence length="357" mass="39295">MTSDTKIAPKALRPSSTIAILSPSARLNNLLPKRVSLAIGFFSSLGFKVKLNDKPLSRTATLKESIEQRVKEIHEAFIDPEVQAIVCSLGGPNCNELLNHLDYNLIKANPKILCGFSDITYLHYALYTQSDLRTFYGPTALTQFAEFPSPLDTTASHFMKILTNPSNSPGNFPLSKEYTDESATQHWFTPNDLKVARPMKPNSGWRWVRRGKAKGIMFGGTLPLVVRLGGTPFDLPSYNDVILLLELPEGEPWEDHPAYPILNAKAEICDLANRGIFQQIAGLVLGRSFGFTEDMNTDFEDHVVQVIEVVGRSEGECPVLAGVDVGHTDPMVTVPLGAKAELDSEQGIWQCVQAVVV</sequence>
<evidence type="ECO:0000256" key="2">
    <source>
        <dbReference type="ARBA" id="ARBA00022801"/>
    </source>
</evidence>
<dbReference type="Gene3D" id="3.50.30.60">
    <property type="entry name" value="LD-carboxypeptidase A C-terminal domain-like"/>
    <property type="match status" value="1"/>
</dbReference>
<evidence type="ECO:0000259" key="3">
    <source>
        <dbReference type="Pfam" id="PF02016"/>
    </source>
</evidence>
<dbReference type="Gene3D" id="3.40.50.10740">
    <property type="entry name" value="Class I glutamine amidotransferase-like"/>
    <property type="match status" value="1"/>
</dbReference>
<dbReference type="SUPFAM" id="SSF141986">
    <property type="entry name" value="LD-carboxypeptidase A C-terminal domain-like"/>
    <property type="match status" value="1"/>
</dbReference>
<name>A0A409Y095_9AGAR</name>
<dbReference type="PANTHER" id="PTHR30237:SF4">
    <property type="entry name" value="LD-CARBOXYPEPTIDASE C-TERMINAL DOMAIN-CONTAINING PROTEIN"/>
    <property type="match status" value="1"/>
</dbReference>
<reference evidence="5 6" key="1">
    <citation type="journal article" date="2018" name="Evol. Lett.">
        <title>Horizontal gene cluster transfer increased hallucinogenic mushroom diversity.</title>
        <authorList>
            <person name="Reynolds H.T."/>
            <person name="Vijayakumar V."/>
            <person name="Gluck-Thaler E."/>
            <person name="Korotkin H.B."/>
            <person name="Matheny P.B."/>
            <person name="Slot J.C."/>
        </authorList>
    </citation>
    <scope>NUCLEOTIDE SEQUENCE [LARGE SCALE GENOMIC DNA]</scope>
    <source>
        <strain evidence="5 6">SRW20</strain>
    </source>
</reference>
<dbReference type="EMBL" id="NHYE01001375">
    <property type="protein sequence ID" value="PPQ96391.1"/>
    <property type="molecule type" value="Genomic_DNA"/>
</dbReference>
<dbReference type="InterPro" id="IPR040449">
    <property type="entry name" value="Peptidase_S66_N"/>
</dbReference>
<feature type="domain" description="LD-carboxypeptidase N-terminal" evidence="3">
    <location>
        <begin position="18"/>
        <end position="137"/>
    </location>
</feature>
<dbReference type="Pfam" id="PF17676">
    <property type="entry name" value="Peptidase_S66C"/>
    <property type="match status" value="1"/>
</dbReference>
<dbReference type="PANTHER" id="PTHR30237">
    <property type="entry name" value="MURAMOYLTETRAPEPTIDE CARBOXYPEPTIDASE"/>
    <property type="match status" value="1"/>
</dbReference>
<dbReference type="InParanoid" id="A0A409Y095"/>
<dbReference type="Proteomes" id="UP000284706">
    <property type="component" value="Unassembled WGS sequence"/>
</dbReference>
<keyword evidence="6" id="KW-1185">Reference proteome</keyword>
<keyword evidence="2" id="KW-0378">Hydrolase</keyword>
<evidence type="ECO:0000256" key="1">
    <source>
        <dbReference type="ARBA" id="ARBA00010233"/>
    </source>
</evidence>
<feature type="domain" description="LD-carboxypeptidase C-terminal" evidence="4">
    <location>
        <begin position="214"/>
        <end position="342"/>
    </location>
</feature>
<organism evidence="5 6">
    <name type="scientific">Gymnopilus dilepis</name>
    <dbReference type="NCBI Taxonomy" id="231916"/>
    <lineage>
        <taxon>Eukaryota</taxon>
        <taxon>Fungi</taxon>
        <taxon>Dikarya</taxon>
        <taxon>Basidiomycota</taxon>
        <taxon>Agaricomycotina</taxon>
        <taxon>Agaricomycetes</taxon>
        <taxon>Agaricomycetidae</taxon>
        <taxon>Agaricales</taxon>
        <taxon>Agaricineae</taxon>
        <taxon>Hymenogastraceae</taxon>
        <taxon>Gymnopilus</taxon>
    </lineage>
</organism>
<dbReference type="OrthoDB" id="5186469at2759"/>
<dbReference type="SUPFAM" id="SSF52317">
    <property type="entry name" value="Class I glutamine amidotransferase-like"/>
    <property type="match status" value="1"/>
</dbReference>
<dbReference type="InterPro" id="IPR029062">
    <property type="entry name" value="Class_I_gatase-like"/>
</dbReference>
<evidence type="ECO:0008006" key="7">
    <source>
        <dbReference type="Google" id="ProtNLM"/>
    </source>
</evidence>
<evidence type="ECO:0000313" key="5">
    <source>
        <dbReference type="EMBL" id="PPQ96391.1"/>
    </source>
</evidence>
<comment type="caution">
    <text evidence="5">The sequence shown here is derived from an EMBL/GenBank/DDBJ whole genome shotgun (WGS) entry which is preliminary data.</text>
</comment>
<evidence type="ECO:0000313" key="6">
    <source>
        <dbReference type="Proteomes" id="UP000284706"/>
    </source>
</evidence>
<dbReference type="STRING" id="231916.A0A409Y095"/>
<dbReference type="InterPro" id="IPR027461">
    <property type="entry name" value="Carboxypeptidase_A_C_sf"/>
</dbReference>
<proteinExistence type="inferred from homology"/>
<evidence type="ECO:0000259" key="4">
    <source>
        <dbReference type="Pfam" id="PF17676"/>
    </source>
</evidence>
<dbReference type="Pfam" id="PF02016">
    <property type="entry name" value="Peptidase_S66"/>
    <property type="match status" value="1"/>
</dbReference>
<dbReference type="PIRSF" id="PIRSF028757">
    <property type="entry name" value="LD-carboxypeptidase"/>
    <property type="match status" value="1"/>
</dbReference>
<dbReference type="CDD" id="cd07062">
    <property type="entry name" value="Peptidase_S66_mccF_like"/>
    <property type="match status" value="1"/>
</dbReference>